<dbReference type="WBParaSite" id="Minc3s03060g32609">
    <property type="protein sequence ID" value="Minc3s03060g32609"/>
    <property type="gene ID" value="Minc3s03060g32609"/>
</dbReference>
<sequence>MGADQGTTQKPNALITHEQSYESYNFVRTFSSRTPMYGSIQLIEVHQTIAGRPRFDNLINKVYSSSGNLGKI</sequence>
<proteinExistence type="predicted"/>
<reference evidence="2" key="1">
    <citation type="submission" date="2022-11" db="UniProtKB">
        <authorList>
            <consortium name="WormBaseParasite"/>
        </authorList>
    </citation>
    <scope>IDENTIFICATION</scope>
</reference>
<evidence type="ECO:0000313" key="2">
    <source>
        <dbReference type="WBParaSite" id="Minc3s03060g32609"/>
    </source>
</evidence>
<dbReference type="Proteomes" id="UP000887563">
    <property type="component" value="Unplaced"/>
</dbReference>
<name>A0A914MXN6_MELIC</name>
<organism evidence="1 2">
    <name type="scientific">Meloidogyne incognita</name>
    <name type="common">Southern root-knot nematode worm</name>
    <name type="synonym">Oxyuris incognita</name>
    <dbReference type="NCBI Taxonomy" id="6306"/>
    <lineage>
        <taxon>Eukaryota</taxon>
        <taxon>Metazoa</taxon>
        <taxon>Ecdysozoa</taxon>
        <taxon>Nematoda</taxon>
        <taxon>Chromadorea</taxon>
        <taxon>Rhabditida</taxon>
        <taxon>Tylenchina</taxon>
        <taxon>Tylenchomorpha</taxon>
        <taxon>Tylenchoidea</taxon>
        <taxon>Meloidogynidae</taxon>
        <taxon>Meloidogyninae</taxon>
        <taxon>Meloidogyne</taxon>
        <taxon>Meloidogyne incognita group</taxon>
    </lineage>
</organism>
<keyword evidence="1" id="KW-1185">Reference proteome</keyword>
<dbReference type="AlphaFoldDB" id="A0A914MXN6"/>
<accession>A0A914MXN6</accession>
<evidence type="ECO:0000313" key="1">
    <source>
        <dbReference type="Proteomes" id="UP000887563"/>
    </source>
</evidence>
<protein>
    <submittedName>
        <fullName evidence="2">Uncharacterized protein</fullName>
    </submittedName>
</protein>